<comment type="caution">
    <text evidence="3">The sequence shown here is derived from an EMBL/GenBank/DDBJ whole genome shotgun (WGS) entry which is preliminary data.</text>
</comment>
<feature type="compositionally biased region" description="Basic and acidic residues" evidence="2">
    <location>
        <begin position="449"/>
        <end position="470"/>
    </location>
</feature>
<gene>
    <name evidence="3" type="ORF">NQ318_004822</name>
</gene>
<dbReference type="Proteomes" id="UP001162162">
    <property type="component" value="Unassembled WGS sequence"/>
</dbReference>
<feature type="compositionally biased region" description="Polar residues" evidence="2">
    <location>
        <begin position="375"/>
        <end position="393"/>
    </location>
</feature>
<feature type="compositionally biased region" description="Basic and acidic residues" evidence="2">
    <location>
        <begin position="414"/>
        <end position="426"/>
    </location>
</feature>
<accession>A0AAV8YZR3</accession>
<proteinExistence type="predicted"/>
<keyword evidence="1" id="KW-0175">Coiled coil</keyword>
<keyword evidence="4" id="KW-1185">Reference proteome</keyword>
<evidence type="ECO:0000256" key="2">
    <source>
        <dbReference type="SAM" id="MobiDB-lite"/>
    </source>
</evidence>
<feature type="compositionally biased region" description="Basic and acidic residues" evidence="2">
    <location>
        <begin position="178"/>
        <end position="187"/>
    </location>
</feature>
<feature type="compositionally biased region" description="Basic and acidic residues" evidence="2">
    <location>
        <begin position="348"/>
        <end position="363"/>
    </location>
</feature>
<reference evidence="3" key="1">
    <citation type="journal article" date="2023" name="Insect Mol. Biol.">
        <title>Genome sequencing provides insights into the evolution of gene families encoding plant cell wall-degrading enzymes in longhorned beetles.</title>
        <authorList>
            <person name="Shin N.R."/>
            <person name="Okamura Y."/>
            <person name="Kirsch R."/>
            <person name="Pauchet Y."/>
        </authorList>
    </citation>
    <scope>NUCLEOTIDE SEQUENCE</scope>
    <source>
        <strain evidence="3">AMC_N1</strain>
    </source>
</reference>
<evidence type="ECO:0000313" key="3">
    <source>
        <dbReference type="EMBL" id="KAJ8957343.1"/>
    </source>
</evidence>
<feature type="compositionally biased region" description="Polar residues" evidence="2">
    <location>
        <begin position="433"/>
        <end position="444"/>
    </location>
</feature>
<evidence type="ECO:0000313" key="4">
    <source>
        <dbReference type="Proteomes" id="UP001162162"/>
    </source>
</evidence>
<feature type="compositionally biased region" description="Polar residues" evidence="2">
    <location>
        <begin position="337"/>
        <end position="347"/>
    </location>
</feature>
<feature type="compositionally biased region" description="Basic and acidic residues" evidence="2">
    <location>
        <begin position="514"/>
        <end position="525"/>
    </location>
</feature>
<feature type="compositionally biased region" description="Acidic residues" evidence="2">
    <location>
        <begin position="203"/>
        <end position="217"/>
    </location>
</feature>
<evidence type="ECO:0000256" key="1">
    <source>
        <dbReference type="SAM" id="Coils"/>
    </source>
</evidence>
<feature type="coiled-coil region" evidence="1">
    <location>
        <begin position="23"/>
        <end position="57"/>
    </location>
</feature>
<protein>
    <recommendedName>
        <fullName evidence="5">Shugoshin C-terminal domain-containing protein</fullName>
    </recommendedName>
</protein>
<sequence length="525" mass="58239">MVARNTKSGSASPYSGVHLELDNKALKAKNVGLTQTLVKVQKENAQLIKQINSLQGETIEINSRYNNLKKRYIASNISNINRDTRTHAVKPHIVNGHVLQNPTITLSRLEGGDSFTPPRLSGGRGSSNINVRPSTSRSTSDTDLERRINPTIVLTRAEGATSPRSSRTDHINISMRGHLRDPNDSIKCKISKGQGRDATDPGSSDEEEELEEEEVDRDESSVHGLSTIEEWEEEIQSSPSSSSLRSPQRRYLNGRLQDVRIYLNQLPSSCAEQFRSSGNISISVSPPERRSSFFRRPSSLLCELNETEADNEGTVVDGNRTLENSRKEAASPRMPNLSPSFRYSTAERSAENGHDSSDSDTLRHPSHISSPDVATPSTSSLSQNDTNNLSSDTVKGKEKKKVAQVVLDRLSLERSRRSESPLKKIGDIVNMPPITNSSEMTTRYRSGKKSIEHAENVNPKDKIKKNNEKSGRKKRKNIDSPTKRTGNLRKESSEPKGSVSPRKSSTGRPKRVARPKDMKEPSLMK</sequence>
<name>A0AAV8YZR3_9CUCU</name>
<feature type="region of interest" description="Disordered" evidence="2">
    <location>
        <begin position="111"/>
        <end position="223"/>
    </location>
</feature>
<evidence type="ECO:0008006" key="5">
    <source>
        <dbReference type="Google" id="ProtNLM"/>
    </source>
</evidence>
<organism evidence="3 4">
    <name type="scientific">Aromia moschata</name>
    <dbReference type="NCBI Taxonomy" id="1265417"/>
    <lineage>
        <taxon>Eukaryota</taxon>
        <taxon>Metazoa</taxon>
        <taxon>Ecdysozoa</taxon>
        <taxon>Arthropoda</taxon>
        <taxon>Hexapoda</taxon>
        <taxon>Insecta</taxon>
        <taxon>Pterygota</taxon>
        <taxon>Neoptera</taxon>
        <taxon>Endopterygota</taxon>
        <taxon>Coleoptera</taxon>
        <taxon>Polyphaga</taxon>
        <taxon>Cucujiformia</taxon>
        <taxon>Chrysomeloidea</taxon>
        <taxon>Cerambycidae</taxon>
        <taxon>Cerambycinae</taxon>
        <taxon>Callichromatini</taxon>
        <taxon>Aromia</taxon>
    </lineage>
</organism>
<feature type="compositionally biased region" description="Basic and acidic residues" evidence="2">
    <location>
        <begin position="477"/>
        <end position="494"/>
    </location>
</feature>
<dbReference type="EMBL" id="JAPWTK010000023">
    <property type="protein sequence ID" value="KAJ8957343.1"/>
    <property type="molecule type" value="Genomic_DNA"/>
</dbReference>
<feature type="region of interest" description="Disordered" evidence="2">
    <location>
        <begin position="311"/>
        <end position="401"/>
    </location>
</feature>
<dbReference type="AlphaFoldDB" id="A0AAV8YZR3"/>
<feature type="region of interest" description="Disordered" evidence="2">
    <location>
        <begin position="414"/>
        <end position="525"/>
    </location>
</feature>